<accession>A0A2Z6R5Q9</accession>
<proteinExistence type="predicted"/>
<keyword evidence="2" id="KW-1185">Reference proteome</keyword>
<organism evidence="1 2">
    <name type="scientific">Rhizophagus clarus</name>
    <dbReference type="NCBI Taxonomy" id="94130"/>
    <lineage>
        <taxon>Eukaryota</taxon>
        <taxon>Fungi</taxon>
        <taxon>Fungi incertae sedis</taxon>
        <taxon>Mucoromycota</taxon>
        <taxon>Glomeromycotina</taxon>
        <taxon>Glomeromycetes</taxon>
        <taxon>Glomerales</taxon>
        <taxon>Glomeraceae</taxon>
        <taxon>Rhizophagus</taxon>
    </lineage>
</organism>
<evidence type="ECO:0000313" key="2">
    <source>
        <dbReference type="Proteomes" id="UP000247702"/>
    </source>
</evidence>
<dbReference type="EMBL" id="BEXD01001890">
    <property type="protein sequence ID" value="GBB96172.1"/>
    <property type="molecule type" value="Genomic_DNA"/>
</dbReference>
<dbReference type="AlphaFoldDB" id="A0A2Z6R5Q9"/>
<gene>
    <name evidence="1" type="ORF">RclHR1_00270018</name>
</gene>
<reference evidence="1 2" key="1">
    <citation type="submission" date="2017-11" db="EMBL/GenBank/DDBJ databases">
        <title>The genome of Rhizophagus clarus HR1 reveals common genetic basis of auxotrophy among arbuscular mycorrhizal fungi.</title>
        <authorList>
            <person name="Kobayashi Y."/>
        </authorList>
    </citation>
    <scope>NUCLEOTIDE SEQUENCE [LARGE SCALE GENOMIC DNA]</scope>
    <source>
        <strain evidence="1 2">HR1</strain>
    </source>
</reference>
<evidence type="ECO:0000313" key="1">
    <source>
        <dbReference type="EMBL" id="GBB96172.1"/>
    </source>
</evidence>
<name>A0A2Z6R5Q9_9GLOM</name>
<dbReference type="Proteomes" id="UP000247702">
    <property type="component" value="Unassembled WGS sequence"/>
</dbReference>
<comment type="caution">
    <text evidence="1">The sequence shown here is derived from an EMBL/GenBank/DDBJ whole genome shotgun (WGS) entry which is preliminary data.</text>
</comment>
<sequence>MDYIVISRLEHVREPLVFLTDHKTNNDRIKSEEFWVWVLDNSVKEFLGAFLFQRLSIGFFRNELWSLEIGTCQRQEYGRLSWTFAPMSQA</sequence>
<protein>
    <submittedName>
        <fullName evidence="1">Uncharacterized protein</fullName>
    </submittedName>
</protein>